<dbReference type="PANTHER" id="PTHR11183">
    <property type="entry name" value="GLYCOGENIN SUBFAMILY MEMBER"/>
    <property type="match status" value="1"/>
</dbReference>
<evidence type="ECO:0000313" key="2">
    <source>
        <dbReference type="Proteomes" id="UP001285354"/>
    </source>
</evidence>
<dbReference type="AlphaFoldDB" id="A0AAD9T2G3"/>
<evidence type="ECO:0008006" key="3">
    <source>
        <dbReference type="Google" id="ProtNLM"/>
    </source>
</evidence>
<proteinExistence type="predicted"/>
<protein>
    <recommendedName>
        <fullName evidence="3">Nucleotide-diphospho-sugar transferase</fullName>
    </recommendedName>
</protein>
<accession>A0AAD9T2G3</accession>
<dbReference type="InterPro" id="IPR029044">
    <property type="entry name" value="Nucleotide-diphossugar_trans"/>
</dbReference>
<dbReference type="Gene3D" id="3.90.550.10">
    <property type="entry name" value="Spore Coat Polysaccharide Biosynthesis Protein SpsA, Chain A"/>
    <property type="match status" value="1"/>
</dbReference>
<dbReference type="SUPFAM" id="SSF53448">
    <property type="entry name" value="Nucleotide-diphospho-sugar transferases"/>
    <property type="match status" value="1"/>
</dbReference>
<gene>
    <name evidence="1" type="ORF">QTJ16_003490</name>
</gene>
<dbReference type="Proteomes" id="UP001285354">
    <property type="component" value="Unassembled WGS sequence"/>
</dbReference>
<reference evidence="1" key="1">
    <citation type="submission" date="2023-06" db="EMBL/GenBank/DDBJ databases">
        <title>Draft genome of Marssonina rosae.</title>
        <authorList>
            <person name="Cheng Q."/>
        </authorList>
    </citation>
    <scope>NUCLEOTIDE SEQUENCE</scope>
    <source>
        <strain evidence="1">R4</strain>
    </source>
</reference>
<dbReference type="EMBL" id="JAUBYV010000004">
    <property type="protein sequence ID" value="KAK2627524.1"/>
    <property type="molecule type" value="Genomic_DNA"/>
</dbReference>
<dbReference type="InterPro" id="IPR050587">
    <property type="entry name" value="GNT1/Glycosyltrans_8"/>
</dbReference>
<sequence>MKETRPAPLADLPDFLHNSPYLPTFNPPADDYVPTPQPKPSILDILKSKPARVAIFTSICLATFLYYRSSIHEYHAWTRLTGPSCSLTKPSYPPPSWDSSDVDWSRFAYTQYVTNLDYLCNSVMIFEALHRLGSKADRLLLYPSDYSATDSISDTPERRLLLKARTEYGVKLVPITVQHEESASYPGPNWSDSYTKLLAFNQTQYSRLLVLDSDSTILQSMDDLFFLPPATAAMPRAWWLDYPFLSSHIMLIQPSAYEFSRVEDAIKEARLGVYDMEIVNKLYGRDCVVLPHRRYALLTGEFRAVDHSKWLEAGSEVWDPEEVRREANFVHFSDDPLPKPWLAEEKKIRLYEPDCVKLKSGDVDCHARDIWAELYRDFKERRQNICGI</sequence>
<name>A0AAD9T2G3_9HELO</name>
<evidence type="ECO:0000313" key="1">
    <source>
        <dbReference type="EMBL" id="KAK2627524.1"/>
    </source>
</evidence>
<keyword evidence="2" id="KW-1185">Reference proteome</keyword>
<organism evidence="1 2">
    <name type="scientific">Diplocarpon rosae</name>
    <dbReference type="NCBI Taxonomy" id="946125"/>
    <lineage>
        <taxon>Eukaryota</taxon>
        <taxon>Fungi</taxon>
        <taxon>Dikarya</taxon>
        <taxon>Ascomycota</taxon>
        <taxon>Pezizomycotina</taxon>
        <taxon>Leotiomycetes</taxon>
        <taxon>Helotiales</taxon>
        <taxon>Drepanopezizaceae</taxon>
        <taxon>Diplocarpon</taxon>
    </lineage>
</organism>
<comment type="caution">
    <text evidence="1">The sequence shown here is derived from an EMBL/GenBank/DDBJ whole genome shotgun (WGS) entry which is preliminary data.</text>
</comment>